<evidence type="ECO:0000313" key="4">
    <source>
        <dbReference type="Proteomes" id="UP000623467"/>
    </source>
</evidence>
<feature type="region of interest" description="Disordered" evidence="1">
    <location>
        <begin position="23"/>
        <end position="43"/>
    </location>
</feature>
<proteinExistence type="predicted"/>
<keyword evidence="2" id="KW-0812">Transmembrane</keyword>
<dbReference type="AlphaFoldDB" id="A0A8H6Y1U8"/>
<dbReference type="InterPro" id="IPR025533">
    <property type="entry name" value="DUF4419"/>
</dbReference>
<evidence type="ECO:0000256" key="1">
    <source>
        <dbReference type="SAM" id="MobiDB-lite"/>
    </source>
</evidence>
<evidence type="ECO:0000313" key="3">
    <source>
        <dbReference type="EMBL" id="KAF7351728.1"/>
    </source>
</evidence>
<dbReference type="PANTHER" id="PTHR31252">
    <property type="entry name" value="DUF4419 DOMAIN-CONTAINING PROTEIN"/>
    <property type="match status" value="1"/>
</dbReference>
<gene>
    <name evidence="3" type="ORF">MSAN_01606000</name>
</gene>
<keyword evidence="2" id="KW-0472">Membrane</keyword>
<reference evidence="3" key="1">
    <citation type="submission" date="2020-05" db="EMBL/GenBank/DDBJ databases">
        <title>Mycena genomes resolve the evolution of fungal bioluminescence.</title>
        <authorList>
            <person name="Tsai I.J."/>
        </authorList>
    </citation>
    <scope>NUCLEOTIDE SEQUENCE</scope>
    <source>
        <strain evidence="3">160909Yilan</strain>
    </source>
</reference>
<organism evidence="3 4">
    <name type="scientific">Mycena sanguinolenta</name>
    <dbReference type="NCBI Taxonomy" id="230812"/>
    <lineage>
        <taxon>Eukaryota</taxon>
        <taxon>Fungi</taxon>
        <taxon>Dikarya</taxon>
        <taxon>Basidiomycota</taxon>
        <taxon>Agaricomycotina</taxon>
        <taxon>Agaricomycetes</taxon>
        <taxon>Agaricomycetidae</taxon>
        <taxon>Agaricales</taxon>
        <taxon>Marasmiineae</taxon>
        <taxon>Mycenaceae</taxon>
        <taxon>Mycena</taxon>
    </lineage>
</organism>
<keyword evidence="2" id="KW-1133">Transmembrane helix</keyword>
<accession>A0A8H6Y1U8</accession>
<sequence length="529" mass="58286">MYCADSHSPSKNLPLHAQGTTINKTSMVTPPKGPSPQEASKGSPNASIILRSILAVIPPLLIAVWYMRLGHRSASLEIQRTVTSAIRGISTSFGSIYISFLVFVSQKLSMSQTLPMDQTLTPGISFSVANHPANAVELVGVESGLTGAEILHISSQNRYKNAEVLQFSLSNTSSEEGSGRDFAAKISHLVPKGNGFVDTVISAYSQHHALIIRPDDVWLSILVQFNFFVNANAELLRGNFVAHEGKKHLVVRGVGTRYSIDFGAMSREMVGLLEKNIVDPKLREWILPKFSTTTITDTTASAVIMMATLKAYFSYEFFLTCGIPRVTLEGEKSDWVTILGRLEKLKEYGVETIAWYHLLYPVISRFVAAFDAPASRENIDFWQRVAHFHAQDSGPSYYSGWISAFAVFSPTGRWLGNWLDKDVKSAEAAGSLSAEQFWVTYAPHTAKDLVLDGTPYHRVESINVPPGYAEVDVKLNDNGELFDCMMTAGMIGMKVSSSRDVELSLTGRDDTVRPVSGWWIFIKDGEKDG</sequence>
<protein>
    <submittedName>
        <fullName evidence="3">Uncharacterized protein</fullName>
    </submittedName>
</protein>
<dbReference type="Proteomes" id="UP000623467">
    <property type="component" value="Unassembled WGS sequence"/>
</dbReference>
<evidence type="ECO:0000256" key="2">
    <source>
        <dbReference type="SAM" id="Phobius"/>
    </source>
</evidence>
<name>A0A8H6Y1U8_9AGAR</name>
<feature type="transmembrane region" description="Helical" evidence="2">
    <location>
        <begin position="48"/>
        <end position="67"/>
    </location>
</feature>
<dbReference type="OrthoDB" id="9978173at2759"/>
<dbReference type="PANTHER" id="PTHR31252:SF11">
    <property type="entry name" value="DUF4419 DOMAIN-CONTAINING PROTEIN"/>
    <property type="match status" value="1"/>
</dbReference>
<comment type="caution">
    <text evidence="3">The sequence shown here is derived from an EMBL/GenBank/DDBJ whole genome shotgun (WGS) entry which is preliminary data.</text>
</comment>
<feature type="transmembrane region" description="Helical" evidence="2">
    <location>
        <begin position="88"/>
        <end position="105"/>
    </location>
</feature>
<dbReference type="Pfam" id="PF14388">
    <property type="entry name" value="DUF4419"/>
    <property type="match status" value="1"/>
</dbReference>
<dbReference type="EMBL" id="JACAZH010000013">
    <property type="protein sequence ID" value="KAF7351728.1"/>
    <property type="molecule type" value="Genomic_DNA"/>
</dbReference>
<keyword evidence="4" id="KW-1185">Reference proteome</keyword>